<feature type="domain" description="THUMP" evidence="4">
    <location>
        <begin position="70"/>
        <end position="151"/>
    </location>
</feature>
<dbReference type="Gene3D" id="3.40.50.150">
    <property type="entry name" value="Vaccinia Virus protein VP39"/>
    <property type="match status" value="1"/>
</dbReference>
<sequence length="373" mass="40401">MKDSPRDCFAVTPPGLEAICFQELVRLGLLPREPVTGGVGFSGGVRDIYLANLWLRSANRILVRLETLTARDFPTLYQRLVRLPWGRYIKPGTACDIRAVSQRSRLSHTGRIVEVCREAVRKALGSSVAGSGPTQMVLLRVNDDQVEVSIDSSGEHLHRRGYRQARSAAPLRENLAAAALLTCGYDGSSPLVDMMTGSGTFVIEAGLIAANKAPGTGRDFAFMLWPKYRERLWHQMLLEAKKGERGGYAPIKGVDNNPKAIAAAHANLARAGLGAGIEVCHAKLQDLVPSGTTGLLIGNPPYGARLGGSADLRPFYRDIEYLCGEVFASWKCALLCPAVVAGHIKKLKIHPLLNFSHGGIRVSLYVKEPGKSP</sequence>
<gene>
    <name evidence="6" type="ORF">ICT70_03215</name>
</gene>
<dbReference type="SUPFAM" id="SSF53335">
    <property type="entry name" value="S-adenosyl-L-methionine-dependent methyltransferases"/>
    <property type="match status" value="1"/>
</dbReference>
<evidence type="ECO:0000313" key="6">
    <source>
        <dbReference type="EMBL" id="MBD1399671.1"/>
    </source>
</evidence>
<dbReference type="Pfam" id="PF01170">
    <property type="entry name" value="UPF0020"/>
    <property type="match status" value="1"/>
</dbReference>
<proteinExistence type="predicted"/>
<evidence type="ECO:0000256" key="2">
    <source>
        <dbReference type="ARBA" id="ARBA00022679"/>
    </source>
</evidence>
<name>A0A8J6QNM3_9BACT</name>
<dbReference type="Proteomes" id="UP000632828">
    <property type="component" value="Unassembled WGS sequence"/>
</dbReference>
<dbReference type="GO" id="GO:0003723">
    <property type="term" value="F:RNA binding"/>
    <property type="evidence" value="ECO:0007669"/>
    <property type="project" value="InterPro"/>
</dbReference>
<dbReference type="GO" id="GO:0008990">
    <property type="term" value="F:rRNA (guanine-N2-)-methyltransferase activity"/>
    <property type="evidence" value="ECO:0007669"/>
    <property type="project" value="TreeGrafter"/>
</dbReference>
<dbReference type="Pfam" id="PF22020">
    <property type="entry name" value="RlmL_1st"/>
    <property type="match status" value="1"/>
</dbReference>
<evidence type="ECO:0000259" key="3">
    <source>
        <dbReference type="Pfam" id="PF01170"/>
    </source>
</evidence>
<keyword evidence="7" id="KW-1185">Reference proteome</keyword>
<feature type="domain" description="RlmL ferredoxin-like" evidence="5">
    <location>
        <begin position="8"/>
        <end position="62"/>
    </location>
</feature>
<evidence type="ECO:0000313" key="7">
    <source>
        <dbReference type="Proteomes" id="UP000632828"/>
    </source>
</evidence>
<dbReference type="InterPro" id="IPR054170">
    <property type="entry name" value="RlmL_1st"/>
</dbReference>
<dbReference type="Gene3D" id="3.30.2130.30">
    <property type="match status" value="1"/>
</dbReference>
<dbReference type="InterPro" id="IPR029063">
    <property type="entry name" value="SAM-dependent_MTases_sf"/>
</dbReference>
<evidence type="ECO:0000256" key="1">
    <source>
        <dbReference type="ARBA" id="ARBA00022603"/>
    </source>
</evidence>
<comment type="caution">
    <text evidence="6">The sequence shown here is derived from an EMBL/GenBank/DDBJ whole genome shotgun (WGS) entry which is preliminary data.</text>
</comment>
<keyword evidence="1 6" id="KW-0489">Methyltransferase</keyword>
<dbReference type="Pfam" id="PF02926">
    <property type="entry name" value="THUMP"/>
    <property type="match status" value="1"/>
</dbReference>
<dbReference type="PANTHER" id="PTHR47313">
    <property type="entry name" value="RIBOSOMAL RNA LARGE SUBUNIT METHYLTRANSFERASE K/L"/>
    <property type="match status" value="1"/>
</dbReference>
<dbReference type="InterPro" id="IPR000241">
    <property type="entry name" value="RlmKL-like_Mtase"/>
</dbReference>
<dbReference type="EMBL" id="JACWUN010000003">
    <property type="protein sequence ID" value="MBD1399671.1"/>
    <property type="molecule type" value="Genomic_DNA"/>
</dbReference>
<dbReference type="CDD" id="cd11715">
    <property type="entry name" value="THUMP_AdoMetMT"/>
    <property type="match status" value="1"/>
</dbReference>
<protein>
    <submittedName>
        <fullName evidence="6">Class I SAM-dependent RNA methyltransferase</fullName>
    </submittedName>
</protein>
<dbReference type="GO" id="GO:0070043">
    <property type="term" value="F:rRNA (guanine-N7-)-methyltransferase activity"/>
    <property type="evidence" value="ECO:0007669"/>
    <property type="project" value="TreeGrafter"/>
</dbReference>
<accession>A0A8J6QNM3</accession>
<evidence type="ECO:0000259" key="4">
    <source>
        <dbReference type="Pfam" id="PF02926"/>
    </source>
</evidence>
<dbReference type="AlphaFoldDB" id="A0A8J6QNM3"/>
<dbReference type="InterPro" id="IPR004114">
    <property type="entry name" value="THUMP_dom"/>
</dbReference>
<feature type="domain" description="Ribosomal RNA large subunit methyltransferase K/L-like methyltransferase" evidence="3">
    <location>
        <begin position="160"/>
        <end position="334"/>
    </location>
</feature>
<dbReference type="PANTHER" id="PTHR47313:SF1">
    <property type="entry name" value="RIBOSOMAL RNA LARGE SUBUNIT METHYLTRANSFERASE K_L"/>
    <property type="match status" value="1"/>
</dbReference>
<evidence type="ECO:0000259" key="5">
    <source>
        <dbReference type="Pfam" id="PF22020"/>
    </source>
</evidence>
<keyword evidence="2" id="KW-0808">Transferase</keyword>
<reference evidence="6" key="1">
    <citation type="submission" date="2020-09" db="EMBL/GenBank/DDBJ databases">
        <title>Pelobacter alkaliphilus sp. nov., a novel anaerobic arsenate-reducing bacterium from terrestrial mud volcano.</title>
        <authorList>
            <person name="Khomyakova M.A."/>
            <person name="Merkel A.Y."/>
            <person name="Slobodkin A.I."/>
        </authorList>
    </citation>
    <scope>NUCLEOTIDE SEQUENCE</scope>
    <source>
        <strain evidence="6">M08fum</strain>
    </source>
</reference>
<organism evidence="6 7">
    <name type="scientific">Pelovirga terrestris</name>
    <dbReference type="NCBI Taxonomy" id="2771352"/>
    <lineage>
        <taxon>Bacteria</taxon>
        <taxon>Pseudomonadati</taxon>
        <taxon>Thermodesulfobacteriota</taxon>
        <taxon>Desulfuromonadia</taxon>
        <taxon>Geobacterales</taxon>
        <taxon>Geobacteraceae</taxon>
        <taxon>Pelovirga</taxon>
    </lineage>
</organism>